<evidence type="ECO:0000313" key="2">
    <source>
        <dbReference type="Proteomes" id="UP000326598"/>
    </source>
</evidence>
<dbReference type="KEGG" id="scoe:CP976_07375"/>
<proteinExistence type="predicted"/>
<dbReference type="AlphaFoldDB" id="A0A5J6HYK6"/>
<reference evidence="1 2" key="1">
    <citation type="submission" date="2017-09" db="EMBL/GenBank/DDBJ databases">
        <authorList>
            <person name="Lee N."/>
            <person name="Cho B.-K."/>
        </authorList>
    </citation>
    <scope>NUCLEOTIDE SEQUENCE [LARGE SCALE GENOMIC DNA]</scope>
    <source>
        <strain evidence="1 2">ATCC 13740</strain>
    </source>
</reference>
<dbReference type="RefSeq" id="WP_150479604.1">
    <property type="nucleotide sequence ID" value="NZ_BMTB01000010.1"/>
</dbReference>
<gene>
    <name evidence="1" type="ORF">CP976_07375</name>
</gene>
<protein>
    <submittedName>
        <fullName evidence="1">Uncharacterized protein</fullName>
    </submittedName>
</protein>
<dbReference type="Proteomes" id="UP000326598">
    <property type="component" value="Chromosome"/>
</dbReference>
<name>A0A5J6HYK6_STRC4</name>
<accession>A0A5J6HYK6</accession>
<dbReference type="EMBL" id="CP023694">
    <property type="protein sequence ID" value="QEV23984.1"/>
    <property type="molecule type" value="Genomic_DNA"/>
</dbReference>
<evidence type="ECO:0000313" key="1">
    <source>
        <dbReference type="EMBL" id="QEV23984.1"/>
    </source>
</evidence>
<organism evidence="1 2">
    <name type="scientific">Streptomyces coeruleorubidus</name>
    <dbReference type="NCBI Taxonomy" id="116188"/>
    <lineage>
        <taxon>Bacteria</taxon>
        <taxon>Bacillati</taxon>
        <taxon>Actinomycetota</taxon>
        <taxon>Actinomycetes</taxon>
        <taxon>Kitasatosporales</taxon>
        <taxon>Streptomycetaceae</taxon>
        <taxon>Streptomyces</taxon>
    </lineage>
</organism>
<sequence length="122" mass="14249">MKLPALAWRTIHRTQNRWWDLRATLAGYCNDRPVKTGVPGETNGYAHWRCALKRGHDGLHRYRNAVWLSGCRVDHEPVDMPPGQPWERAATPTIRQARNARRWHEEQAVARRARLREQGLLP</sequence>
<dbReference type="GeneID" id="91415903"/>